<gene>
    <name evidence="1" type="ORF">PACLA_8A084818</name>
</gene>
<dbReference type="Proteomes" id="UP001152795">
    <property type="component" value="Unassembled WGS sequence"/>
</dbReference>
<protein>
    <submittedName>
        <fullName evidence="1">Uncharacterized protein</fullName>
    </submittedName>
</protein>
<proteinExistence type="predicted"/>
<dbReference type="AlphaFoldDB" id="A0A7D9MDE8"/>
<evidence type="ECO:0000313" key="1">
    <source>
        <dbReference type="EMBL" id="CAB4045280.1"/>
    </source>
</evidence>
<comment type="caution">
    <text evidence="1">The sequence shown here is derived from an EMBL/GenBank/DDBJ whole genome shotgun (WGS) entry which is preliminary data.</text>
</comment>
<name>A0A7D9MDE8_PARCT</name>
<keyword evidence="2" id="KW-1185">Reference proteome</keyword>
<dbReference type="EMBL" id="CACRXK020038535">
    <property type="protein sequence ID" value="CAB4045280.1"/>
    <property type="molecule type" value="Genomic_DNA"/>
</dbReference>
<sequence>MLKLLTDGKFTQAMLKEREGISISLEDIDQNCQLVARFHYEAMSYLIKEDYFATDALNFVNSLAKQMESKLTKSREINVMRKEKLASSKNQRTLFQCCVNVYNKVTASTSQSETLHSDSDESD</sequence>
<evidence type="ECO:0000313" key="2">
    <source>
        <dbReference type="Proteomes" id="UP001152795"/>
    </source>
</evidence>
<accession>A0A7D9MDE8</accession>
<reference evidence="1" key="1">
    <citation type="submission" date="2020-04" db="EMBL/GenBank/DDBJ databases">
        <authorList>
            <person name="Alioto T."/>
            <person name="Alioto T."/>
            <person name="Gomez Garrido J."/>
        </authorList>
    </citation>
    <scope>NUCLEOTIDE SEQUENCE</scope>
    <source>
        <strain evidence="1">A484AB</strain>
    </source>
</reference>
<organism evidence="1 2">
    <name type="scientific">Paramuricea clavata</name>
    <name type="common">Red gorgonian</name>
    <name type="synonym">Violescent sea-whip</name>
    <dbReference type="NCBI Taxonomy" id="317549"/>
    <lineage>
        <taxon>Eukaryota</taxon>
        <taxon>Metazoa</taxon>
        <taxon>Cnidaria</taxon>
        <taxon>Anthozoa</taxon>
        <taxon>Octocorallia</taxon>
        <taxon>Malacalcyonacea</taxon>
        <taxon>Plexauridae</taxon>
        <taxon>Paramuricea</taxon>
    </lineage>
</organism>